<dbReference type="GO" id="GO:0005737">
    <property type="term" value="C:cytoplasm"/>
    <property type="evidence" value="ECO:0007669"/>
    <property type="project" value="UniProtKB-SubCell"/>
</dbReference>
<keyword evidence="4" id="KW-0479">Metal-binding</keyword>
<evidence type="ECO:0000259" key="7">
    <source>
        <dbReference type="PROSITE" id="PS51795"/>
    </source>
</evidence>
<evidence type="ECO:0000313" key="9">
    <source>
        <dbReference type="Proteomes" id="UP001141552"/>
    </source>
</evidence>
<dbReference type="Proteomes" id="UP001141552">
    <property type="component" value="Unassembled WGS sequence"/>
</dbReference>
<comment type="subcellular location">
    <subcellularLocation>
        <location evidence="1">Cytoplasm</location>
    </subcellularLocation>
</comment>
<evidence type="ECO:0000256" key="4">
    <source>
        <dbReference type="ARBA" id="ARBA00022723"/>
    </source>
</evidence>
<dbReference type="PROSITE" id="PS51795">
    <property type="entry name" value="ZF_FLZ"/>
    <property type="match status" value="1"/>
</dbReference>
<dbReference type="EMBL" id="JAKUCV010003398">
    <property type="protein sequence ID" value="KAJ4839086.1"/>
    <property type="molecule type" value="Genomic_DNA"/>
</dbReference>
<dbReference type="GO" id="GO:0008270">
    <property type="term" value="F:zinc ion binding"/>
    <property type="evidence" value="ECO:0007669"/>
    <property type="project" value="UniProtKB-KW"/>
</dbReference>
<dbReference type="PANTHER" id="PTHR33059:SF76">
    <property type="entry name" value="FCS-LIKE ZINC FINGER 7"/>
    <property type="match status" value="1"/>
</dbReference>
<keyword evidence="5" id="KW-0862">Zinc</keyword>
<evidence type="ECO:0000313" key="8">
    <source>
        <dbReference type="EMBL" id="KAJ4839086.1"/>
    </source>
</evidence>
<dbReference type="InterPro" id="IPR007650">
    <property type="entry name" value="Zf-FLZ_dom"/>
</dbReference>
<keyword evidence="9" id="KW-1185">Reference proteome</keyword>
<name>A0A9Q0JDV2_9ROSI</name>
<evidence type="ECO:0000256" key="5">
    <source>
        <dbReference type="ARBA" id="ARBA00022771"/>
    </source>
</evidence>
<evidence type="ECO:0000256" key="1">
    <source>
        <dbReference type="ARBA" id="ARBA00004496"/>
    </source>
</evidence>
<reference evidence="8" key="2">
    <citation type="journal article" date="2023" name="Plants (Basel)">
        <title>Annotation of the Turnera subulata (Passifloraceae) Draft Genome Reveals the S-Locus Evolved after the Divergence of Turneroideae from Passifloroideae in a Stepwise Manner.</title>
        <authorList>
            <person name="Henning P.M."/>
            <person name="Roalson E.H."/>
            <person name="Mir W."/>
            <person name="McCubbin A.G."/>
            <person name="Shore J.S."/>
        </authorList>
    </citation>
    <scope>NUCLEOTIDE SEQUENCE</scope>
    <source>
        <strain evidence="8">F60SS</strain>
    </source>
</reference>
<feature type="domain" description="FLZ-type" evidence="7">
    <location>
        <begin position="88"/>
        <end position="134"/>
    </location>
</feature>
<comment type="caution">
    <text evidence="8">The sequence shown here is derived from an EMBL/GenBank/DDBJ whole genome shotgun (WGS) entry which is preliminary data.</text>
</comment>
<dbReference type="AlphaFoldDB" id="A0A9Q0JDV2"/>
<dbReference type="PANTHER" id="PTHR33059">
    <property type="entry name" value="FCS-LIKE ZINC FINGER 5"/>
    <property type="match status" value="1"/>
</dbReference>
<reference evidence="8" key="1">
    <citation type="submission" date="2022-02" db="EMBL/GenBank/DDBJ databases">
        <authorList>
            <person name="Henning P.M."/>
            <person name="McCubbin A.G."/>
            <person name="Shore J.S."/>
        </authorList>
    </citation>
    <scope>NUCLEOTIDE SEQUENCE</scope>
    <source>
        <strain evidence="8">F60SS</strain>
        <tissue evidence="8">Leaves</tissue>
    </source>
</reference>
<evidence type="ECO:0000256" key="6">
    <source>
        <dbReference type="PROSITE-ProRule" id="PRU01131"/>
    </source>
</evidence>
<gene>
    <name evidence="8" type="ORF">Tsubulata_045608</name>
</gene>
<keyword evidence="5" id="KW-0863">Zinc-finger</keyword>
<evidence type="ECO:0000256" key="2">
    <source>
        <dbReference type="ARBA" id="ARBA00009374"/>
    </source>
</evidence>
<dbReference type="Pfam" id="PF04570">
    <property type="entry name" value="zf-FLZ"/>
    <property type="match status" value="1"/>
</dbReference>
<accession>A0A9Q0JDV2</accession>
<sequence length="163" mass="18781">MSFRKWSPVVRPSSRDFGVLINHALLRPFDHHRVTKGKKWPGTRKLLPEEDHRPCKIVEFTIGSPEREGDDCSSPEEEKGEEEYCSGKFLEACFLCKKKLKHDTDLFIYGYTSLVAFCSLGCREEWMDLDGFEEKISKESPQLITGAGKLIFTKDESKLGYQR</sequence>
<organism evidence="8 9">
    <name type="scientific">Turnera subulata</name>
    <dbReference type="NCBI Taxonomy" id="218843"/>
    <lineage>
        <taxon>Eukaryota</taxon>
        <taxon>Viridiplantae</taxon>
        <taxon>Streptophyta</taxon>
        <taxon>Embryophyta</taxon>
        <taxon>Tracheophyta</taxon>
        <taxon>Spermatophyta</taxon>
        <taxon>Magnoliopsida</taxon>
        <taxon>eudicotyledons</taxon>
        <taxon>Gunneridae</taxon>
        <taxon>Pentapetalae</taxon>
        <taxon>rosids</taxon>
        <taxon>fabids</taxon>
        <taxon>Malpighiales</taxon>
        <taxon>Passifloraceae</taxon>
        <taxon>Turnera</taxon>
    </lineage>
</organism>
<keyword evidence="3" id="KW-0963">Cytoplasm</keyword>
<evidence type="ECO:0000256" key="3">
    <source>
        <dbReference type="ARBA" id="ARBA00022490"/>
    </source>
</evidence>
<dbReference type="OrthoDB" id="840663at2759"/>
<proteinExistence type="inferred from homology"/>
<comment type="similarity">
    <text evidence="2">Belongs to the FLZ family.</text>
</comment>
<protein>
    <recommendedName>
        <fullName evidence="7">FLZ-type domain-containing protein</fullName>
    </recommendedName>
</protein>
<feature type="zinc finger region" description="FLZ-type" evidence="6">
    <location>
        <begin position="88"/>
        <end position="134"/>
    </location>
</feature>